<accession>A0A438KN90</accession>
<dbReference type="Gene3D" id="2.40.160.10">
    <property type="entry name" value="Porin"/>
    <property type="match status" value="1"/>
</dbReference>
<evidence type="ECO:0000313" key="2">
    <source>
        <dbReference type="EMBL" id="RVX22669.1"/>
    </source>
</evidence>
<dbReference type="EMBL" id="QGNW01001094">
    <property type="protein sequence ID" value="RVW56182.1"/>
    <property type="molecule type" value="Genomic_DNA"/>
</dbReference>
<protein>
    <submittedName>
        <fullName evidence="2">Uncharacterized protein</fullName>
    </submittedName>
</protein>
<dbReference type="AlphaFoldDB" id="A0A438KN90"/>
<evidence type="ECO:0000313" key="1">
    <source>
        <dbReference type="EMBL" id="RVW56182.1"/>
    </source>
</evidence>
<evidence type="ECO:0000313" key="3">
    <source>
        <dbReference type="Proteomes" id="UP000288805"/>
    </source>
</evidence>
<dbReference type="EMBL" id="QGNW01000003">
    <property type="protein sequence ID" value="RVX22669.1"/>
    <property type="molecule type" value="Genomic_DNA"/>
</dbReference>
<gene>
    <name evidence="2" type="ORF">CK203_012766</name>
    <name evidence="1" type="ORF">CK203_080815</name>
</gene>
<dbReference type="Proteomes" id="UP000288805">
    <property type="component" value="Unassembled WGS sequence"/>
</dbReference>
<reference evidence="2 3" key="1">
    <citation type="journal article" date="2018" name="PLoS Genet.">
        <title>Population sequencing reveals clonal diversity and ancestral inbreeding in the grapevine cultivar Chardonnay.</title>
        <authorList>
            <person name="Roach M.J."/>
            <person name="Johnson D.L."/>
            <person name="Bohlmann J."/>
            <person name="van Vuuren H.J."/>
            <person name="Jones S.J."/>
            <person name="Pretorius I.S."/>
            <person name="Schmidt S.A."/>
            <person name="Borneman A.R."/>
        </authorList>
    </citation>
    <scope>NUCLEOTIDE SEQUENCE [LARGE SCALE GENOMIC DNA]</scope>
    <source>
        <strain evidence="3">cv. Chardonnay</strain>
        <strain evidence="2">I10V1</strain>
        <tissue evidence="2">Leaf</tissue>
    </source>
</reference>
<organism evidence="2 3">
    <name type="scientific">Vitis vinifera</name>
    <name type="common">Grape</name>
    <dbReference type="NCBI Taxonomy" id="29760"/>
    <lineage>
        <taxon>Eukaryota</taxon>
        <taxon>Viridiplantae</taxon>
        <taxon>Streptophyta</taxon>
        <taxon>Embryophyta</taxon>
        <taxon>Tracheophyta</taxon>
        <taxon>Spermatophyta</taxon>
        <taxon>Magnoliopsida</taxon>
        <taxon>eudicotyledons</taxon>
        <taxon>Gunneridae</taxon>
        <taxon>Pentapetalae</taxon>
        <taxon>rosids</taxon>
        <taxon>Vitales</taxon>
        <taxon>Vitaceae</taxon>
        <taxon>Viteae</taxon>
        <taxon>Vitis</taxon>
    </lineage>
</organism>
<sequence>MISLPPGPATVAKRHGICRGDTPMRYRYPNRIFLTVILAGDANLERHKYSAMHHPYCFIELSGILQKQATISSCSKLDTAVFGTPWINFGGEAAYSVFKGTWDKYNVGAFLEPSTLFPLVAKCGCLQGSLEASHLLYKPWGGSFEASCDKWQEIGRIATKESMLTIGCAYAINPHTLIKAKMNHYGYFGAG</sequence>
<dbReference type="InterPro" id="IPR023614">
    <property type="entry name" value="Porin_dom_sf"/>
</dbReference>
<name>A0A438KN90_VITVI</name>
<comment type="caution">
    <text evidence="2">The sequence shown here is derived from an EMBL/GenBank/DDBJ whole genome shotgun (WGS) entry which is preliminary data.</text>
</comment>
<proteinExistence type="predicted"/>